<dbReference type="SUPFAM" id="SSF55781">
    <property type="entry name" value="GAF domain-like"/>
    <property type="match status" value="1"/>
</dbReference>
<dbReference type="InterPro" id="IPR036388">
    <property type="entry name" value="WH-like_DNA-bd_sf"/>
</dbReference>
<dbReference type="PANTHER" id="PTHR30136">
    <property type="entry name" value="HELIX-TURN-HELIX TRANSCRIPTIONAL REGULATOR, ICLR FAMILY"/>
    <property type="match status" value="1"/>
</dbReference>
<dbReference type="Gene3D" id="3.30.450.40">
    <property type="match status" value="1"/>
</dbReference>
<dbReference type="OrthoDB" id="6811967at2"/>
<dbReference type="RefSeq" id="WP_138015912.1">
    <property type="nucleotide sequence ID" value="NZ_SULI01000007.1"/>
</dbReference>
<dbReference type="AlphaFoldDB" id="A0A4U7N673"/>
<dbReference type="GO" id="GO:0045892">
    <property type="term" value="P:negative regulation of DNA-templated transcription"/>
    <property type="evidence" value="ECO:0007669"/>
    <property type="project" value="TreeGrafter"/>
</dbReference>
<reference evidence="6 7" key="1">
    <citation type="submission" date="2019-04" db="EMBL/GenBank/DDBJ databases">
        <title>Genome sequence of Pelagicola litoralis CL-ES2.</title>
        <authorList>
            <person name="Cao J."/>
        </authorList>
    </citation>
    <scope>NUCLEOTIDE SEQUENCE [LARGE SCALE GENOMIC DNA]</scope>
    <source>
        <strain evidence="6 7">CL-ES2</strain>
    </source>
</reference>
<comment type="caution">
    <text evidence="6">The sequence shown here is derived from an EMBL/GenBank/DDBJ whole genome shotgun (WGS) entry which is preliminary data.</text>
</comment>
<protein>
    <submittedName>
        <fullName evidence="6">IclR family transcriptional regulator</fullName>
    </submittedName>
</protein>
<proteinExistence type="predicted"/>
<evidence type="ECO:0000313" key="6">
    <source>
        <dbReference type="EMBL" id="TKZ21083.1"/>
    </source>
</evidence>
<feature type="domain" description="HTH iclR-type" evidence="4">
    <location>
        <begin position="1"/>
        <end position="63"/>
    </location>
</feature>
<dbReference type="GO" id="GO:0003677">
    <property type="term" value="F:DNA binding"/>
    <property type="evidence" value="ECO:0007669"/>
    <property type="project" value="UniProtKB-KW"/>
</dbReference>
<dbReference type="InterPro" id="IPR005471">
    <property type="entry name" value="Tscrpt_reg_IclR_N"/>
</dbReference>
<keyword evidence="2" id="KW-0238">DNA-binding</keyword>
<evidence type="ECO:0000256" key="1">
    <source>
        <dbReference type="ARBA" id="ARBA00023015"/>
    </source>
</evidence>
<dbReference type="SMART" id="SM00346">
    <property type="entry name" value="HTH_ICLR"/>
    <property type="match status" value="1"/>
</dbReference>
<accession>A0A4U7N673</accession>
<evidence type="ECO:0000259" key="4">
    <source>
        <dbReference type="PROSITE" id="PS51077"/>
    </source>
</evidence>
<evidence type="ECO:0000256" key="2">
    <source>
        <dbReference type="ARBA" id="ARBA00023125"/>
    </source>
</evidence>
<organism evidence="6 7">
    <name type="scientific">Shimia litoralis</name>
    <dbReference type="NCBI Taxonomy" id="420403"/>
    <lineage>
        <taxon>Bacteria</taxon>
        <taxon>Pseudomonadati</taxon>
        <taxon>Pseudomonadota</taxon>
        <taxon>Alphaproteobacteria</taxon>
        <taxon>Rhodobacterales</taxon>
        <taxon>Roseobacteraceae</taxon>
    </lineage>
</organism>
<dbReference type="Proteomes" id="UP000306575">
    <property type="component" value="Unassembled WGS sequence"/>
</dbReference>
<dbReference type="InterPro" id="IPR036390">
    <property type="entry name" value="WH_DNA-bd_sf"/>
</dbReference>
<dbReference type="Pfam" id="PF09339">
    <property type="entry name" value="HTH_IclR"/>
    <property type="match status" value="1"/>
</dbReference>
<dbReference type="PANTHER" id="PTHR30136:SF8">
    <property type="entry name" value="TRANSCRIPTIONAL REGULATORY PROTEIN"/>
    <property type="match status" value="1"/>
</dbReference>
<dbReference type="SUPFAM" id="SSF46785">
    <property type="entry name" value="Winged helix' DNA-binding domain"/>
    <property type="match status" value="1"/>
</dbReference>
<dbReference type="InterPro" id="IPR050707">
    <property type="entry name" value="HTH_MetabolicPath_Reg"/>
</dbReference>
<dbReference type="PROSITE" id="PS51077">
    <property type="entry name" value="HTH_ICLR"/>
    <property type="match status" value="1"/>
</dbReference>
<dbReference type="PROSITE" id="PS51078">
    <property type="entry name" value="ICLR_ED"/>
    <property type="match status" value="1"/>
</dbReference>
<keyword evidence="7" id="KW-1185">Reference proteome</keyword>
<dbReference type="GO" id="GO:0003700">
    <property type="term" value="F:DNA-binding transcription factor activity"/>
    <property type="evidence" value="ECO:0007669"/>
    <property type="project" value="TreeGrafter"/>
</dbReference>
<gene>
    <name evidence="6" type="ORF">FAP39_08180</name>
</gene>
<feature type="domain" description="IclR-ED" evidence="5">
    <location>
        <begin position="64"/>
        <end position="245"/>
    </location>
</feature>
<keyword evidence="3" id="KW-0804">Transcription</keyword>
<name>A0A4U7N673_9RHOB</name>
<evidence type="ECO:0000256" key="3">
    <source>
        <dbReference type="ARBA" id="ARBA00023163"/>
    </source>
</evidence>
<dbReference type="Gene3D" id="1.10.10.10">
    <property type="entry name" value="Winged helix-like DNA-binding domain superfamily/Winged helix DNA-binding domain"/>
    <property type="match status" value="1"/>
</dbReference>
<evidence type="ECO:0000313" key="7">
    <source>
        <dbReference type="Proteomes" id="UP000306575"/>
    </source>
</evidence>
<keyword evidence="1" id="KW-0805">Transcription regulation</keyword>
<evidence type="ECO:0000259" key="5">
    <source>
        <dbReference type="PROSITE" id="PS51078"/>
    </source>
</evidence>
<sequence length="262" mass="28364">MTSATKTLELLSFFSEQHPEIGLSQFCKLTSRDKATTYRHLQSLEIVGFIEKNPLTKKYRMGPAVLPLAQIRERTVPRKSAAKASVEQLADATGETAHVSVLSGTTLYSLVAVESPKHSTRAIVDLKTLPLHATASGICTLAYGPDILTQTAKQNLERFTAKTQTTEQGLDAAIQRVKETGFSHSKGSIEEDIYGLSAPLFDQSGTIAGAVSVASVATRFNADAERTIKHQLILASRQISHNWGGSIPNPIEACWSKTLAET</sequence>
<dbReference type="EMBL" id="SULI01000007">
    <property type="protein sequence ID" value="TKZ21083.1"/>
    <property type="molecule type" value="Genomic_DNA"/>
</dbReference>
<dbReference type="InterPro" id="IPR029016">
    <property type="entry name" value="GAF-like_dom_sf"/>
</dbReference>
<dbReference type="Pfam" id="PF01614">
    <property type="entry name" value="IclR_C"/>
    <property type="match status" value="1"/>
</dbReference>
<dbReference type="InterPro" id="IPR014757">
    <property type="entry name" value="Tscrpt_reg_IclR_C"/>
</dbReference>